<dbReference type="GO" id="GO:0005112">
    <property type="term" value="F:Notch binding"/>
    <property type="evidence" value="ECO:0007669"/>
    <property type="project" value="TreeGrafter"/>
</dbReference>
<dbReference type="Proteomes" id="UP000494206">
    <property type="component" value="Unassembled WGS sequence"/>
</dbReference>
<feature type="domain" description="EGF-like" evidence="1">
    <location>
        <begin position="877"/>
        <end position="888"/>
    </location>
</feature>
<dbReference type="InterPro" id="IPR050906">
    <property type="entry name" value="Notch_signaling"/>
</dbReference>
<protein>
    <recommendedName>
        <fullName evidence="1">EGF-like domain-containing protein</fullName>
    </recommendedName>
</protein>
<reference evidence="2 3" key="1">
    <citation type="submission" date="2020-04" db="EMBL/GenBank/DDBJ databases">
        <authorList>
            <person name="Laetsch R D."/>
            <person name="Stevens L."/>
            <person name="Kumar S."/>
            <person name="Blaxter L. M."/>
        </authorList>
    </citation>
    <scope>NUCLEOTIDE SEQUENCE [LARGE SCALE GENOMIC DNA]</scope>
</reference>
<dbReference type="PANTHER" id="PTHR24044:SF420">
    <property type="entry name" value="DELTA AND NOTCH-LIKE EPIDERMAL GROWTH FACTOR-RELATED RECEPTOR ISOFORM X1"/>
    <property type="match status" value="1"/>
</dbReference>
<dbReference type="PROSITE" id="PS00022">
    <property type="entry name" value="EGF_1"/>
    <property type="match status" value="2"/>
</dbReference>
<dbReference type="OrthoDB" id="5812931at2759"/>
<comment type="caution">
    <text evidence="2">The sequence shown here is derived from an EMBL/GenBank/DDBJ whole genome shotgun (WGS) entry which is preliminary data.</text>
</comment>
<gene>
    <name evidence="2" type="ORF">CBOVIS_LOCUS7921</name>
</gene>
<dbReference type="PANTHER" id="PTHR24044">
    <property type="entry name" value="NOTCH LIGAND FAMILY MEMBER"/>
    <property type="match status" value="1"/>
</dbReference>
<keyword evidence="3" id="KW-1185">Reference proteome</keyword>
<dbReference type="AlphaFoldDB" id="A0A8S1F233"/>
<name>A0A8S1F233_9PELO</name>
<evidence type="ECO:0000313" key="3">
    <source>
        <dbReference type="Proteomes" id="UP000494206"/>
    </source>
</evidence>
<accession>A0A8S1F233</accession>
<feature type="domain" description="EGF-like" evidence="1">
    <location>
        <begin position="405"/>
        <end position="416"/>
    </location>
</feature>
<organism evidence="2 3">
    <name type="scientific">Caenorhabditis bovis</name>
    <dbReference type="NCBI Taxonomy" id="2654633"/>
    <lineage>
        <taxon>Eukaryota</taxon>
        <taxon>Metazoa</taxon>
        <taxon>Ecdysozoa</taxon>
        <taxon>Nematoda</taxon>
        <taxon>Chromadorea</taxon>
        <taxon>Rhabditida</taxon>
        <taxon>Rhabditina</taxon>
        <taxon>Rhabditomorpha</taxon>
        <taxon>Rhabditoidea</taxon>
        <taxon>Rhabditidae</taxon>
        <taxon>Peloderinae</taxon>
        <taxon>Caenorhabditis</taxon>
    </lineage>
</organism>
<evidence type="ECO:0000259" key="1">
    <source>
        <dbReference type="PROSITE" id="PS00022"/>
    </source>
</evidence>
<sequence length="931" mass="102502">MSGIAEFTTFYDQRLDAKEEQNKLNSTSTLTGYDIQLTTFNVVNENFAIPSSTPSDVISQLEVISVLSIGSLIAQKDYLINRGSSELNKIAAMTHGHYILANESIRSTNYGVTSELIEIVSRIADSSIGQELILAGNVLSTSIHSTLGSMISPHSNITVSLSLSAGDTSVPSMPSVLRIAFAPENGTSVTHDFLANAQYKSSNYYSADLTLVPGTKYIVRLIYAASGDNDLLLRVWGPKLTSQSAGFVHVDGKEENPDTINGAGLKFKIKDECVSEASIRITDCSGNVGTKYDAEQYAKRNDTENWQYWFVPYFCDNIPQNDCVKGTEGKYDIQISVGNKYQFTRSFVCAESKSSPEYNCRNKDALGNYQCAQNVAPFKRGPTGKLTDCSGHGRLVFNNIYEFKCECDDSFSGDSCEIGSCSSTQTDFLSIDTKYRTYTVIVGVANNYIEISLEDAKNVFQISNDNNNNIWKYQLIVYCNLDQVEVLYSGGDIAKFNKAFETRQADMFIQCKENDNTFDLTRIYNIGIQGVGNNVNGLLAFFTEEPKYVNVSLNEFIQVSQTYKQQLFVFTAPECDTPSLLPYSVVQATMSTGGFVIQSKIDENSTKIEYINKTFETILKGDRAIAFAASGYSESQISVTLEEDSIAYLMTWNMGGLIYFNKSRTGRPPTLDNDALCAAIKVNAEASTRDLKNSLECVMFTISTQLHVLGYRKVRSMWVPHELTNGNRQARVNISLSLLLQVFHKSSQPSSNYSAVVYVTNGVAPVAEIISDTNVDASDAVSTSTSNTRTKLAVFIPDGWKIESGDDDSRIANRSQCIFDTTLYSVLATDKYEVGANLAKIGLKKDGVSVIRYFPIATSQDVNCQNGGTPHHDTGSCHCSENFTGSDCSQVICDKSISDWHSNAWNNVCVCQRADDKQCHDTVGSMISQAS</sequence>
<evidence type="ECO:0000313" key="2">
    <source>
        <dbReference type="EMBL" id="CAB3405760.1"/>
    </source>
</evidence>
<proteinExistence type="predicted"/>
<dbReference type="InterPro" id="IPR000742">
    <property type="entry name" value="EGF"/>
</dbReference>
<dbReference type="EMBL" id="CADEPM010000005">
    <property type="protein sequence ID" value="CAB3405760.1"/>
    <property type="molecule type" value="Genomic_DNA"/>
</dbReference>